<evidence type="ECO:0000256" key="1">
    <source>
        <dbReference type="SAM" id="SignalP"/>
    </source>
</evidence>
<dbReference type="EMBL" id="CP002831">
    <property type="protein sequence ID" value="AFC25227.1"/>
    <property type="molecule type" value="Genomic_DNA"/>
</dbReference>
<dbReference type="STRING" id="984262.SGRA_2499"/>
<feature type="signal peptide" evidence="1">
    <location>
        <begin position="1"/>
        <end position="21"/>
    </location>
</feature>
<dbReference type="KEGG" id="sgn:SGRA_2499"/>
<feature type="chain" id="PRO_5003603978" description="DUF4139 domain-containing protein" evidence="1">
    <location>
        <begin position="22"/>
        <end position="545"/>
    </location>
</feature>
<name>H6L5L1_SAPGL</name>
<accession>H6L5L1</accession>
<organism evidence="2 3">
    <name type="scientific">Saprospira grandis (strain Lewin)</name>
    <dbReference type="NCBI Taxonomy" id="984262"/>
    <lineage>
        <taxon>Bacteria</taxon>
        <taxon>Pseudomonadati</taxon>
        <taxon>Bacteroidota</taxon>
        <taxon>Saprospiria</taxon>
        <taxon>Saprospirales</taxon>
        <taxon>Saprospiraceae</taxon>
        <taxon>Saprospira</taxon>
    </lineage>
</organism>
<keyword evidence="3" id="KW-1185">Reference proteome</keyword>
<dbReference type="OrthoDB" id="977827at2"/>
<gene>
    <name evidence="2" type="ordered locus">SGRA_2499</name>
</gene>
<reference evidence="2 3" key="1">
    <citation type="journal article" date="2012" name="Stand. Genomic Sci.">
        <title>Complete genome sequencing and analysis of Saprospira grandis str. Lewin, a predatory marine bacterium.</title>
        <authorList>
            <person name="Saw J.H."/>
            <person name="Yuryev A."/>
            <person name="Kanbe M."/>
            <person name="Hou S."/>
            <person name="Young A.G."/>
            <person name="Aizawa S."/>
            <person name="Alam M."/>
        </authorList>
    </citation>
    <scope>NUCLEOTIDE SEQUENCE [LARGE SCALE GENOMIC DNA]</scope>
    <source>
        <strain evidence="2 3">Lewin</strain>
    </source>
</reference>
<keyword evidence="1" id="KW-0732">Signal</keyword>
<proteinExistence type="predicted"/>
<sequence>MFTYRYFALALLLCFSASSWAQKGLETEAVSIFKNQTAFFVKEGQVKTQKGKWELVGDTIPQALNGTLWFSAPSLQIVRSFQQEKEVEGLVSNYSSMFLANDGKNVRLLLSGDTTWTEGKIKVLQVPNPDPSKPNIKTGALFAIQMKTGRSLILKQAQIESLRKFEILDSPNFTNSSIQRLPVLQADFGGTANSSQKLQMMYLRQNLSWKPDYLVELLNDKEARISLRTTVVNEAEDVKTKSLNLVAGVPNFKYANRISDLLSFGYVQPVQPQRYVHTLSNAMVENVASYDVMPTIASAPGNGGNGMPGPAPAVGESVEDLFYYTLKDVEIKKGERALLDVFSDKVPVEHIYESIIGANSYSYSTAYSFEKQTIPVLHTIKLENKTDYVWTAAPVMVVQNKDNKILPISQDVLYYTSKQDEVSVKLTEAPDVALKFSEKEIKRTNNTKQIRETNTNRIRYYDLVTVEAEIEIQNFKGKDIRLDIKRAIYGELMESSEKWLKSPRLQPRSSYTTYNPYTDVCWEMKIKKGEQKKITYTYKVYLSHY</sequence>
<protein>
    <recommendedName>
        <fullName evidence="4">DUF4139 domain-containing protein</fullName>
    </recommendedName>
</protein>
<evidence type="ECO:0008006" key="4">
    <source>
        <dbReference type="Google" id="ProtNLM"/>
    </source>
</evidence>
<dbReference type="RefSeq" id="WP_015692840.1">
    <property type="nucleotide sequence ID" value="NC_016940.1"/>
</dbReference>
<dbReference type="AlphaFoldDB" id="H6L5L1"/>
<evidence type="ECO:0000313" key="2">
    <source>
        <dbReference type="EMBL" id="AFC25227.1"/>
    </source>
</evidence>
<dbReference type="HOGENOM" id="CLU_500459_0_0_10"/>
<dbReference type="eggNOG" id="COG5316">
    <property type="taxonomic scope" value="Bacteria"/>
</dbReference>
<evidence type="ECO:0000313" key="3">
    <source>
        <dbReference type="Proteomes" id="UP000007519"/>
    </source>
</evidence>
<dbReference type="Proteomes" id="UP000007519">
    <property type="component" value="Chromosome"/>
</dbReference>